<accession>A0ABN0ZPN6</accession>
<comment type="caution">
    <text evidence="1">The sequence shown here is derived from an EMBL/GenBank/DDBJ whole genome shotgun (WGS) entry which is preliminary data.</text>
</comment>
<name>A0ABN0ZPN6_9ACTN</name>
<protein>
    <submittedName>
        <fullName evidence="1">Uncharacterized protein</fullName>
    </submittedName>
</protein>
<sequence length="82" mass="9185">MAGKWDRRSAVESIDEAEAAVRELREALTRAGVVLPSLRLDLISCAYEKPRPLVEFGRCTVGTARKLTAVLQEREKKASEER</sequence>
<dbReference type="RefSeq" id="WP_346094447.1">
    <property type="nucleotide sequence ID" value="NZ_BAAABY010000012.1"/>
</dbReference>
<evidence type="ECO:0000313" key="1">
    <source>
        <dbReference type="EMBL" id="GAA0454776.1"/>
    </source>
</evidence>
<dbReference type="Proteomes" id="UP001500909">
    <property type="component" value="Unassembled WGS sequence"/>
</dbReference>
<gene>
    <name evidence="1" type="ORF">GCM10010361_18560</name>
</gene>
<evidence type="ECO:0000313" key="2">
    <source>
        <dbReference type="Proteomes" id="UP001500909"/>
    </source>
</evidence>
<keyword evidence="2" id="KW-1185">Reference proteome</keyword>
<organism evidence="1 2">
    <name type="scientific">Streptomyces olivaceiscleroticus</name>
    <dbReference type="NCBI Taxonomy" id="68245"/>
    <lineage>
        <taxon>Bacteria</taxon>
        <taxon>Bacillati</taxon>
        <taxon>Actinomycetota</taxon>
        <taxon>Actinomycetes</taxon>
        <taxon>Kitasatosporales</taxon>
        <taxon>Streptomycetaceae</taxon>
        <taxon>Streptomyces</taxon>
    </lineage>
</organism>
<reference evidence="1 2" key="1">
    <citation type="journal article" date="2019" name="Int. J. Syst. Evol. Microbiol.">
        <title>The Global Catalogue of Microorganisms (GCM) 10K type strain sequencing project: providing services to taxonomists for standard genome sequencing and annotation.</title>
        <authorList>
            <consortium name="The Broad Institute Genomics Platform"/>
            <consortium name="The Broad Institute Genome Sequencing Center for Infectious Disease"/>
            <person name="Wu L."/>
            <person name="Ma J."/>
        </authorList>
    </citation>
    <scope>NUCLEOTIDE SEQUENCE [LARGE SCALE GENOMIC DNA]</scope>
    <source>
        <strain evidence="1 2">JCM 4805</strain>
    </source>
</reference>
<dbReference type="EMBL" id="BAAABY010000012">
    <property type="protein sequence ID" value="GAA0454776.1"/>
    <property type="molecule type" value="Genomic_DNA"/>
</dbReference>
<proteinExistence type="predicted"/>